<dbReference type="RefSeq" id="WP_133616674.1">
    <property type="nucleotide sequence ID" value="NZ_SNYA01000004.1"/>
</dbReference>
<dbReference type="Gene3D" id="3.30.450.180">
    <property type="match status" value="1"/>
</dbReference>
<dbReference type="OrthoDB" id="3518652at2"/>
<evidence type="ECO:0000313" key="3">
    <source>
        <dbReference type="Proteomes" id="UP000295601"/>
    </source>
</evidence>
<dbReference type="Pfam" id="PF17765">
    <property type="entry name" value="MLTR_LBD"/>
    <property type="match status" value="1"/>
</dbReference>
<dbReference type="PANTHER" id="PTHR35010">
    <property type="entry name" value="BLL4672 PROTEIN-RELATED"/>
    <property type="match status" value="1"/>
</dbReference>
<dbReference type="InterPro" id="IPR001387">
    <property type="entry name" value="Cro/C1-type_HTH"/>
</dbReference>
<dbReference type="SMART" id="SM00530">
    <property type="entry name" value="HTH_XRE"/>
    <property type="match status" value="1"/>
</dbReference>
<sequence length="275" mass="30734">MIRPRTPRGIQLGEFLTARRRANSRAAHGLPPGSRRSTVGLSREEVATLAGISVSWYTWLEQGRDINASRQVLTAVARVLQLTDSEAEFVFALAGPGKEVAATPPDQASAQLLRMIDALDFPAFILASDWTIVGWNAGYEWLYGSIAVTPQHERNLLHLVYTDPRLREILPNWERDSRNFLAEFRAESGVRLSSERHRAVVAALSERSADFRAQWAEHTIDRFRSRRRIFVHPDAGELVFEHHRLVPSDAAELHVVMYVPLAPGGATPSLGERSA</sequence>
<organism evidence="2 3">
    <name type="scientific">Leucobacter luti</name>
    <dbReference type="NCBI Taxonomy" id="340320"/>
    <lineage>
        <taxon>Bacteria</taxon>
        <taxon>Bacillati</taxon>
        <taxon>Actinomycetota</taxon>
        <taxon>Actinomycetes</taxon>
        <taxon>Micrococcales</taxon>
        <taxon>Microbacteriaceae</taxon>
        <taxon>Leucobacter</taxon>
    </lineage>
</organism>
<dbReference type="InterPro" id="IPR010982">
    <property type="entry name" value="Lambda_DNA-bd_dom_sf"/>
</dbReference>
<name>A0A4R6RZW2_9MICO</name>
<dbReference type="GO" id="GO:0003677">
    <property type="term" value="F:DNA binding"/>
    <property type="evidence" value="ECO:0007669"/>
    <property type="project" value="InterPro"/>
</dbReference>
<reference evidence="2 3" key="1">
    <citation type="submission" date="2019-03" db="EMBL/GenBank/DDBJ databases">
        <title>Genomic analyses of the natural microbiome of Caenorhabditis elegans.</title>
        <authorList>
            <person name="Samuel B."/>
        </authorList>
    </citation>
    <scope>NUCLEOTIDE SEQUENCE [LARGE SCALE GENOMIC DNA]</scope>
    <source>
        <strain evidence="2 3">JUb18</strain>
    </source>
</reference>
<feature type="domain" description="HTH cro/C1-type" evidence="1">
    <location>
        <begin position="15"/>
        <end position="87"/>
    </location>
</feature>
<evidence type="ECO:0000313" key="2">
    <source>
        <dbReference type="EMBL" id="TDP92474.1"/>
    </source>
</evidence>
<dbReference type="Gene3D" id="1.10.260.40">
    <property type="entry name" value="lambda repressor-like DNA-binding domains"/>
    <property type="match status" value="1"/>
</dbReference>
<dbReference type="EMBL" id="SNYA01000004">
    <property type="protein sequence ID" value="TDP92474.1"/>
    <property type="molecule type" value="Genomic_DNA"/>
</dbReference>
<evidence type="ECO:0000259" key="1">
    <source>
        <dbReference type="SMART" id="SM00530"/>
    </source>
</evidence>
<dbReference type="PANTHER" id="PTHR35010:SF2">
    <property type="entry name" value="BLL4672 PROTEIN"/>
    <property type="match status" value="1"/>
</dbReference>
<dbReference type="CDD" id="cd00093">
    <property type="entry name" value="HTH_XRE"/>
    <property type="match status" value="1"/>
</dbReference>
<gene>
    <name evidence="2" type="ORF">EDF62_1688</name>
</gene>
<dbReference type="AlphaFoldDB" id="A0A4R6RZW2"/>
<accession>A0A4R6RZW2</accession>
<dbReference type="SUPFAM" id="SSF47413">
    <property type="entry name" value="lambda repressor-like DNA-binding domains"/>
    <property type="match status" value="1"/>
</dbReference>
<keyword evidence="3" id="KW-1185">Reference proteome</keyword>
<comment type="caution">
    <text evidence="2">The sequence shown here is derived from an EMBL/GenBank/DDBJ whole genome shotgun (WGS) entry which is preliminary data.</text>
</comment>
<dbReference type="InterPro" id="IPR041413">
    <property type="entry name" value="MLTR_LBD"/>
</dbReference>
<dbReference type="Proteomes" id="UP000295601">
    <property type="component" value="Unassembled WGS sequence"/>
</dbReference>
<dbReference type="Pfam" id="PF13560">
    <property type="entry name" value="HTH_31"/>
    <property type="match status" value="1"/>
</dbReference>
<protein>
    <submittedName>
        <fullName evidence="2">Helix-turn-helix protein</fullName>
    </submittedName>
</protein>
<proteinExistence type="predicted"/>